<keyword evidence="3" id="KW-1185">Reference proteome</keyword>
<evidence type="ECO:0000313" key="2">
    <source>
        <dbReference type="EnsemblMetazoa" id="AALB003433-PA"/>
    </source>
</evidence>
<sequence>MSAEGPLVDLDYGDTSTDRTTKAEVNGSTGVPLSNESPSVRALVDRVNQLSIRTTSPPPAVAPSSEDRATQQRKATANGRILSLQDAIVNSHQNATSSHLLAFDVTTVDGSKRSGNGSLLSASTSTVATTTINPSVDVEGDRDLAVPDVSFEGITLDSGIDRESQPLLGSRDHEITYNQFPESDRTNERTSVSSARTLAELPSDHSVTFVTIESSLSLSLSLCTDRTGVSRSLAEALQTLPARSRIGAASKQAKS</sequence>
<feature type="region of interest" description="Disordered" evidence="1">
    <location>
        <begin position="1"/>
        <end position="75"/>
    </location>
</feature>
<protein>
    <submittedName>
        <fullName evidence="2">Uncharacterized protein</fullName>
    </submittedName>
</protein>
<accession>A0A182FAA5</accession>
<organism evidence="2 3">
    <name type="scientific">Anopheles albimanus</name>
    <name type="common">New world malaria mosquito</name>
    <dbReference type="NCBI Taxonomy" id="7167"/>
    <lineage>
        <taxon>Eukaryota</taxon>
        <taxon>Metazoa</taxon>
        <taxon>Ecdysozoa</taxon>
        <taxon>Arthropoda</taxon>
        <taxon>Hexapoda</taxon>
        <taxon>Insecta</taxon>
        <taxon>Pterygota</taxon>
        <taxon>Neoptera</taxon>
        <taxon>Endopterygota</taxon>
        <taxon>Diptera</taxon>
        <taxon>Nematocera</taxon>
        <taxon>Culicoidea</taxon>
        <taxon>Culicidae</taxon>
        <taxon>Anophelinae</taxon>
        <taxon>Anopheles</taxon>
    </lineage>
</organism>
<dbReference type="AlphaFoldDB" id="A0A182FAA5"/>
<dbReference type="EnsemblMetazoa" id="AALB003433-RA">
    <property type="protein sequence ID" value="AALB003433-PA"/>
    <property type="gene ID" value="AALB003433"/>
</dbReference>
<dbReference type="VEuPathDB" id="VectorBase:AALB003433"/>
<reference evidence="2 3" key="1">
    <citation type="journal article" date="2017" name="G3 (Bethesda)">
        <title>The Physical Genome Mapping of Anopheles albimanus Corrected Scaffold Misassemblies and Identified Interarm Rearrangements in Genus Anopheles.</title>
        <authorList>
            <person name="Artemov G.N."/>
            <person name="Peery A.N."/>
            <person name="Jiang X."/>
            <person name="Tu Z."/>
            <person name="Stegniy V.N."/>
            <person name="Sharakhova M.V."/>
            <person name="Sharakhov I.V."/>
        </authorList>
    </citation>
    <scope>NUCLEOTIDE SEQUENCE [LARGE SCALE GENOMIC DNA]</scope>
    <source>
        <strain evidence="2 3">ALBI9_A</strain>
    </source>
</reference>
<dbReference type="STRING" id="7167.A0A182FAA5"/>
<reference evidence="2" key="2">
    <citation type="submission" date="2022-08" db="UniProtKB">
        <authorList>
            <consortium name="EnsemblMetazoa"/>
        </authorList>
    </citation>
    <scope>IDENTIFICATION</scope>
    <source>
        <strain evidence="2">STECLA/ALBI9_A</strain>
    </source>
</reference>
<evidence type="ECO:0000256" key="1">
    <source>
        <dbReference type="SAM" id="MobiDB-lite"/>
    </source>
</evidence>
<proteinExistence type="predicted"/>
<feature type="compositionally biased region" description="Polar residues" evidence="1">
    <location>
        <begin position="26"/>
        <end position="38"/>
    </location>
</feature>
<evidence type="ECO:0000313" key="3">
    <source>
        <dbReference type="Proteomes" id="UP000069272"/>
    </source>
</evidence>
<dbReference type="Proteomes" id="UP000069272">
    <property type="component" value="Chromosome 2R"/>
</dbReference>
<name>A0A182FAA5_ANOAL</name>